<dbReference type="PANTHER" id="PTHR33121">
    <property type="entry name" value="CYCLIC DI-GMP PHOSPHODIESTERASE PDEF"/>
    <property type="match status" value="1"/>
</dbReference>
<evidence type="ECO:0000313" key="14">
    <source>
        <dbReference type="Proteomes" id="UP000185151"/>
    </source>
</evidence>
<evidence type="ECO:0000259" key="12">
    <source>
        <dbReference type="PROSITE" id="PS50883"/>
    </source>
</evidence>
<evidence type="ECO:0000256" key="6">
    <source>
        <dbReference type="ARBA" id="ARBA00022801"/>
    </source>
</evidence>
<dbReference type="InterPro" id="IPR035919">
    <property type="entry name" value="EAL_sf"/>
</dbReference>
<evidence type="ECO:0000256" key="11">
    <source>
        <dbReference type="SAM" id="Phobius"/>
    </source>
</evidence>
<dbReference type="AlphaFoldDB" id="A0A1N6H4M8"/>
<comment type="subcellular location">
    <subcellularLocation>
        <location evidence="1">Cell membrane</location>
        <topology evidence="1">Multi-pass membrane protein</topology>
    </subcellularLocation>
</comment>
<proteinExistence type="predicted"/>
<sequence length="537" mass="58337">MYDTSKAAGPVTPTSPAGFAATPGRHGIAPRLWQLATLACGLLILLGAVLAGEQYAARSIDARERLIGSELAASVDRILSSVVSRREPELTALAGRPCAQVERQLSELQTYVTYVRAIALVADGRLYCSSGLGAIDVPLSDYRHTPGTPVSIKLLPGTQFQRGVPVLVMFHATSNRLGVLYIVEGEYIADLLAHGVRYGARQIAVSIADNGRLDDQGKFEPASEPQPADLSRVASGTWPLSIVLSASPEFVSQMRWKYGLLFGGIGVLVNALLAALYLLTFAPRRLLLAAVRRGLRQGELYVVYQPIVDIASRATVGVEALLRWHHPKWGNISPAVFMIEVESSALLADVTRFTLRTAAAEMSARMPARPLRIAVNIAPRDLERKGFVAEVLAVNDALPEGVSLVLELTERFLLNKSPRVMDIFETLKARGVRFAIDDFGTQHSNLDLLSRFPFDFVKIDGQFVAQVDTGGAELIKGIVSVARHFGLLVIAEGVETEAQHRALRDAGIPFGQGYLYQRPLRASELAEKQKTSLYAHS</sequence>
<evidence type="ECO:0000256" key="9">
    <source>
        <dbReference type="ARBA" id="ARBA00034290"/>
    </source>
</evidence>
<dbReference type="RefSeq" id="WP_143788266.1">
    <property type="nucleotide sequence ID" value="NZ_FSRU01000001.1"/>
</dbReference>
<keyword evidence="4" id="KW-0973">c-di-GMP</keyword>
<dbReference type="Pfam" id="PF00563">
    <property type="entry name" value="EAL"/>
    <property type="match status" value="1"/>
</dbReference>
<dbReference type="EC" id="3.1.4.52" evidence="2"/>
<dbReference type="SUPFAM" id="SSF141868">
    <property type="entry name" value="EAL domain-like"/>
    <property type="match status" value="1"/>
</dbReference>
<feature type="domain" description="EAL" evidence="12">
    <location>
        <begin position="284"/>
        <end position="533"/>
    </location>
</feature>
<dbReference type="PANTHER" id="PTHR33121:SF79">
    <property type="entry name" value="CYCLIC DI-GMP PHOSPHODIESTERASE PDED-RELATED"/>
    <property type="match status" value="1"/>
</dbReference>
<feature type="region of interest" description="Disordered" evidence="10">
    <location>
        <begin position="1"/>
        <end position="20"/>
    </location>
</feature>
<keyword evidence="8 11" id="KW-0472">Membrane</keyword>
<dbReference type="GO" id="GO:0071111">
    <property type="term" value="F:cyclic-guanylate-specific phosphodiesterase activity"/>
    <property type="evidence" value="ECO:0007669"/>
    <property type="project" value="UniProtKB-EC"/>
</dbReference>
<feature type="transmembrane region" description="Helical" evidence="11">
    <location>
        <begin position="32"/>
        <end position="51"/>
    </location>
</feature>
<keyword evidence="6" id="KW-0378">Hydrolase</keyword>
<organism evidence="13 14">
    <name type="scientific">Paraburkholderia phenazinium</name>
    <dbReference type="NCBI Taxonomy" id="60549"/>
    <lineage>
        <taxon>Bacteria</taxon>
        <taxon>Pseudomonadati</taxon>
        <taxon>Pseudomonadota</taxon>
        <taxon>Betaproteobacteria</taxon>
        <taxon>Burkholderiales</taxon>
        <taxon>Burkholderiaceae</taxon>
        <taxon>Paraburkholderia</taxon>
    </lineage>
</organism>
<dbReference type="InterPro" id="IPR024744">
    <property type="entry name" value="CSS-motif_dom"/>
</dbReference>
<dbReference type="Gene3D" id="3.20.20.450">
    <property type="entry name" value="EAL domain"/>
    <property type="match status" value="1"/>
</dbReference>
<evidence type="ECO:0000256" key="1">
    <source>
        <dbReference type="ARBA" id="ARBA00004651"/>
    </source>
</evidence>
<name>A0A1N6H4M8_9BURK</name>
<evidence type="ECO:0000256" key="8">
    <source>
        <dbReference type="ARBA" id="ARBA00023136"/>
    </source>
</evidence>
<evidence type="ECO:0000256" key="10">
    <source>
        <dbReference type="SAM" id="MobiDB-lite"/>
    </source>
</evidence>
<reference evidence="13 14" key="1">
    <citation type="submission" date="2016-11" db="EMBL/GenBank/DDBJ databases">
        <authorList>
            <person name="Jaros S."/>
            <person name="Januszkiewicz K."/>
            <person name="Wedrychowicz H."/>
        </authorList>
    </citation>
    <scope>NUCLEOTIDE SEQUENCE [LARGE SCALE GENOMIC DNA]</scope>
    <source>
        <strain evidence="13 14">GAS95</strain>
    </source>
</reference>
<evidence type="ECO:0000256" key="2">
    <source>
        <dbReference type="ARBA" id="ARBA00012282"/>
    </source>
</evidence>
<keyword evidence="7 11" id="KW-1133">Transmembrane helix</keyword>
<keyword evidence="5 11" id="KW-0812">Transmembrane</keyword>
<dbReference type="GO" id="GO:0005886">
    <property type="term" value="C:plasma membrane"/>
    <property type="evidence" value="ECO:0007669"/>
    <property type="project" value="UniProtKB-SubCell"/>
</dbReference>
<dbReference type="CDD" id="cd01948">
    <property type="entry name" value="EAL"/>
    <property type="match status" value="1"/>
</dbReference>
<protein>
    <recommendedName>
        <fullName evidence="2">cyclic-guanylate-specific phosphodiesterase</fullName>
        <ecNumber evidence="2">3.1.4.52</ecNumber>
    </recommendedName>
</protein>
<gene>
    <name evidence="13" type="ORF">SAMN05444165_1161</name>
</gene>
<dbReference type="EMBL" id="FSRU01000001">
    <property type="protein sequence ID" value="SIO14672.1"/>
    <property type="molecule type" value="Genomic_DNA"/>
</dbReference>
<comment type="catalytic activity">
    <reaction evidence="9">
        <text>3',3'-c-di-GMP + H2O = 5'-phosphoguanylyl(3'-&gt;5')guanosine + H(+)</text>
        <dbReference type="Rhea" id="RHEA:24902"/>
        <dbReference type="ChEBI" id="CHEBI:15377"/>
        <dbReference type="ChEBI" id="CHEBI:15378"/>
        <dbReference type="ChEBI" id="CHEBI:58754"/>
        <dbReference type="ChEBI" id="CHEBI:58805"/>
        <dbReference type="EC" id="3.1.4.52"/>
    </reaction>
</comment>
<dbReference type="InterPro" id="IPR001633">
    <property type="entry name" value="EAL_dom"/>
</dbReference>
<evidence type="ECO:0000256" key="4">
    <source>
        <dbReference type="ARBA" id="ARBA00022636"/>
    </source>
</evidence>
<dbReference type="PROSITE" id="PS50883">
    <property type="entry name" value="EAL"/>
    <property type="match status" value="1"/>
</dbReference>
<dbReference type="Proteomes" id="UP000185151">
    <property type="component" value="Unassembled WGS sequence"/>
</dbReference>
<evidence type="ECO:0000256" key="5">
    <source>
        <dbReference type="ARBA" id="ARBA00022692"/>
    </source>
</evidence>
<keyword evidence="14" id="KW-1185">Reference proteome</keyword>
<evidence type="ECO:0000256" key="7">
    <source>
        <dbReference type="ARBA" id="ARBA00022989"/>
    </source>
</evidence>
<feature type="transmembrane region" description="Helical" evidence="11">
    <location>
        <begin position="258"/>
        <end position="279"/>
    </location>
</feature>
<accession>A0A1N6H4M8</accession>
<keyword evidence="3" id="KW-1003">Cell membrane</keyword>
<dbReference type="SMART" id="SM00052">
    <property type="entry name" value="EAL"/>
    <property type="match status" value="1"/>
</dbReference>
<dbReference type="Pfam" id="PF12792">
    <property type="entry name" value="CSS-motif"/>
    <property type="match status" value="1"/>
</dbReference>
<dbReference type="OrthoDB" id="9813903at2"/>
<dbReference type="InterPro" id="IPR050706">
    <property type="entry name" value="Cyclic-di-GMP_PDE-like"/>
</dbReference>
<evidence type="ECO:0000313" key="13">
    <source>
        <dbReference type="EMBL" id="SIO14672.1"/>
    </source>
</evidence>
<evidence type="ECO:0000256" key="3">
    <source>
        <dbReference type="ARBA" id="ARBA00022475"/>
    </source>
</evidence>